<accession>A0AAN4W3V9</accession>
<organism evidence="1 2">
    <name type="scientific">Persicobacter diffluens</name>
    <dbReference type="NCBI Taxonomy" id="981"/>
    <lineage>
        <taxon>Bacteria</taxon>
        <taxon>Pseudomonadati</taxon>
        <taxon>Bacteroidota</taxon>
        <taxon>Cytophagia</taxon>
        <taxon>Cytophagales</taxon>
        <taxon>Persicobacteraceae</taxon>
        <taxon>Persicobacter</taxon>
    </lineage>
</organism>
<proteinExistence type="predicted"/>
<evidence type="ECO:0000313" key="1">
    <source>
        <dbReference type="EMBL" id="GJM63515.1"/>
    </source>
</evidence>
<dbReference type="Proteomes" id="UP001310022">
    <property type="component" value="Unassembled WGS sequence"/>
</dbReference>
<protein>
    <submittedName>
        <fullName evidence="1">Uncharacterized protein</fullName>
    </submittedName>
</protein>
<dbReference type="AlphaFoldDB" id="A0AAN4W3V9"/>
<reference evidence="1 2" key="1">
    <citation type="submission" date="2021-12" db="EMBL/GenBank/DDBJ databases">
        <title>Genome sequencing of bacteria with rrn-lacking chromosome and rrn-plasmid.</title>
        <authorList>
            <person name="Anda M."/>
            <person name="Iwasaki W."/>
        </authorList>
    </citation>
    <scope>NUCLEOTIDE SEQUENCE [LARGE SCALE GENOMIC DNA]</scope>
    <source>
        <strain evidence="1 2">NBRC 15940</strain>
    </source>
</reference>
<comment type="caution">
    <text evidence="1">The sequence shown here is derived from an EMBL/GenBank/DDBJ whole genome shotgun (WGS) entry which is preliminary data.</text>
</comment>
<sequence>MLMNEEKAKAAEFRLNKAETFPRNLKSNYYCRLLEFGEDHWDESYLLRKMVLKPYKIKKGADPFHSSFFYGGPRSRAAGSRQSFFWAGHLIKNRQGPPAQKELHIGRCPCLYPCPENPC</sequence>
<keyword evidence="2" id="KW-1185">Reference proteome</keyword>
<evidence type="ECO:0000313" key="2">
    <source>
        <dbReference type="Proteomes" id="UP001310022"/>
    </source>
</evidence>
<name>A0AAN4W3V9_9BACT</name>
<gene>
    <name evidence="1" type="ORF">PEDI_40670</name>
</gene>
<dbReference type="EMBL" id="BQKE01000003">
    <property type="protein sequence ID" value="GJM63515.1"/>
    <property type="molecule type" value="Genomic_DNA"/>
</dbReference>